<protein>
    <submittedName>
        <fullName evidence="2">Motilin</fullName>
    </submittedName>
</protein>
<reference evidence="2" key="1">
    <citation type="submission" date="2025-08" db="UniProtKB">
        <authorList>
            <consortium name="Ensembl"/>
        </authorList>
    </citation>
    <scope>IDENTIFICATION</scope>
</reference>
<feature type="signal peptide" evidence="1">
    <location>
        <begin position="1"/>
        <end position="25"/>
    </location>
</feature>
<proteinExistence type="predicted"/>
<sequence>MVSRKVVASLLVVYVVAMLAEQTEGYLAFFTRSDIERMQEKQRNKAQKKSLMLQKRSEGGDITELSDVERLTAPGETGMRLNARQLEKYQHILEELTGVGDEANSLRLEHLTRGPTPWEGSPILAQIGFSRDQQTKKGLLDKQPEFKVTLGLLSDPTTG</sequence>
<dbReference type="InParanoid" id="A0A674JF97"/>
<organism evidence="2 3">
    <name type="scientific">Terrapene triunguis</name>
    <name type="common">Three-toed box turtle</name>
    <dbReference type="NCBI Taxonomy" id="2587831"/>
    <lineage>
        <taxon>Eukaryota</taxon>
        <taxon>Metazoa</taxon>
        <taxon>Chordata</taxon>
        <taxon>Craniata</taxon>
        <taxon>Vertebrata</taxon>
        <taxon>Euteleostomi</taxon>
        <taxon>Archelosauria</taxon>
        <taxon>Testudinata</taxon>
        <taxon>Testudines</taxon>
        <taxon>Cryptodira</taxon>
        <taxon>Durocryptodira</taxon>
        <taxon>Testudinoidea</taxon>
        <taxon>Emydidae</taxon>
        <taxon>Terrapene</taxon>
    </lineage>
</organism>
<feature type="chain" id="PRO_5025416951" evidence="1">
    <location>
        <begin position="26"/>
        <end position="159"/>
    </location>
</feature>
<gene>
    <name evidence="2" type="primary">MLN</name>
</gene>
<keyword evidence="1" id="KW-0732">Signal</keyword>
<dbReference type="Proteomes" id="UP000472274">
    <property type="component" value="Unplaced"/>
</dbReference>
<evidence type="ECO:0000313" key="2">
    <source>
        <dbReference type="Ensembl" id="ENSTMTP00000019318.1"/>
    </source>
</evidence>
<evidence type="ECO:0000256" key="1">
    <source>
        <dbReference type="SAM" id="SignalP"/>
    </source>
</evidence>
<accession>A0A674JF97</accession>
<dbReference type="PANTHER" id="PTHR14156:SF0">
    <property type="entry name" value="PROMOTILIN"/>
    <property type="match status" value="1"/>
</dbReference>
<name>A0A674JF97_9SAUR</name>
<dbReference type="GeneTree" id="ENSGT00390000000489"/>
<keyword evidence="3" id="KW-1185">Reference proteome</keyword>
<dbReference type="AlphaFoldDB" id="A0A674JF97"/>
<reference evidence="2" key="2">
    <citation type="submission" date="2025-09" db="UniProtKB">
        <authorList>
            <consortium name="Ensembl"/>
        </authorList>
    </citation>
    <scope>IDENTIFICATION</scope>
</reference>
<dbReference type="InterPro" id="IPR015662">
    <property type="entry name" value="Promotilin"/>
</dbReference>
<dbReference type="PANTHER" id="PTHR14156">
    <property type="entry name" value="MOTILIN"/>
    <property type="match status" value="1"/>
</dbReference>
<dbReference type="Ensembl" id="ENSTMTT00000020000.1">
    <property type="protein sequence ID" value="ENSTMTP00000019318.1"/>
    <property type="gene ID" value="ENSTMTG00000014180.1"/>
</dbReference>
<evidence type="ECO:0000313" key="3">
    <source>
        <dbReference type="Proteomes" id="UP000472274"/>
    </source>
</evidence>